<dbReference type="RefSeq" id="WP_262581380.1">
    <property type="nucleotide sequence ID" value="NZ_JAOQJV010000006.1"/>
</dbReference>
<name>A0ABT2S5J5_9FIRM</name>
<dbReference type="InterPro" id="IPR024320">
    <property type="entry name" value="LPG_synthase_C"/>
</dbReference>
<gene>
    <name evidence="2" type="ORF">OCV65_06460</name>
</gene>
<organism evidence="2 3">
    <name type="scientific">Dorea ammoniilytica</name>
    <dbReference type="NCBI Taxonomy" id="2981788"/>
    <lineage>
        <taxon>Bacteria</taxon>
        <taxon>Bacillati</taxon>
        <taxon>Bacillota</taxon>
        <taxon>Clostridia</taxon>
        <taxon>Lachnospirales</taxon>
        <taxon>Lachnospiraceae</taxon>
        <taxon>Dorea</taxon>
    </lineage>
</organism>
<dbReference type="PANTHER" id="PTHR41373:SF1">
    <property type="entry name" value="PHOSPHATIDYLGLYCEROL LYSYLTRANSFERASE C-TERMINAL DOMAIN-CONTAINING PROTEIN"/>
    <property type="match status" value="1"/>
</dbReference>
<dbReference type="PIRSF" id="PIRSF018688">
    <property type="entry name" value="UCP018688"/>
    <property type="match status" value="1"/>
</dbReference>
<feature type="domain" description="Phosphatidylglycerol lysyltransferase C-terminal" evidence="1">
    <location>
        <begin position="26"/>
        <end position="290"/>
    </location>
</feature>
<accession>A0ABT2S5J5</accession>
<dbReference type="Pfam" id="PF09924">
    <property type="entry name" value="LPG_synthase_C"/>
    <property type="match status" value="1"/>
</dbReference>
<evidence type="ECO:0000313" key="2">
    <source>
        <dbReference type="EMBL" id="MCU6699870.1"/>
    </source>
</evidence>
<proteinExistence type="predicted"/>
<dbReference type="SUPFAM" id="SSF55729">
    <property type="entry name" value="Acyl-CoA N-acyltransferases (Nat)"/>
    <property type="match status" value="2"/>
</dbReference>
<evidence type="ECO:0000313" key="3">
    <source>
        <dbReference type="Proteomes" id="UP001207605"/>
    </source>
</evidence>
<dbReference type="Gene3D" id="3.40.630.30">
    <property type="match status" value="1"/>
</dbReference>
<dbReference type="EMBL" id="JAOQJV010000006">
    <property type="protein sequence ID" value="MCU6699870.1"/>
    <property type="molecule type" value="Genomic_DNA"/>
</dbReference>
<reference evidence="2 3" key="1">
    <citation type="journal article" date="2021" name="ISME Commun">
        <title>Automated analysis of genomic sequences facilitates high-throughput and comprehensive description of bacteria.</title>
        <authorList>
            <person name="Hitch T.C.A."/>
        </authorList>
    </citation>
    <scope>NUCLEOTIDE SEQUENCE [LARGE SCALE GENOMIC DNA]</scope>
    <source>
        <strain evidence="2 3">Sanger_02</strain>
    </source>
</reference>
<dbReference type="PANTHER" id="PTHR41373">
    <property type="entry name" value="DUF2156 DOMAIN-CONTAINING PROTEIN"/>
    <property type="match status" value="1"/>
</dbReference>
<keyword evidence="3" id="KW-1185">Reference proteome</keyword>
<dbReference type="InterPro" id="IPR016732">
    <property type="entry name" value="UCP018688"/>
</dbReference>
<sequence>MIEIGFKKIELEDKDLITHYFKHHTSRSCERTFVNVYLWARFYHVKFAEVEHTLVFRTEDEDGFSFAYPAGEPENVKKALDVLMVYSKERGVPFLMYTVTPDNFEYLEKWYPGRFEIEYVESDADYVYESEKLATLSGKKLHSKRNHINKFKIVYADRWSYEPISEDNLEECVQTGLKWRNENGCEEDEEKNAELCVTLNSLRLFKELDLVGGALRVDGKIIAFTIGEPLSEDTFVVHIEKALGEIEGAYTMINQQFVQHACMDYKYVNREEDTGSEGLRKAKRSYRPVFMVEKGWVREKTQDDQTREVEE</sequence>
<comment type="caution">
    <text evidence="2">The sequence shown here is derived from an EMBL/GenBank/DDBJ whole genome shotgun (WGS) entry which is preliminary data.</text>
</comment>
<protein>
    <submittedName>
        <fullName evidence="2">Phosphatidylglycerol lysyltransferase domain-containing protein</fullName>
    </submittedName>
</protein>
<dbReference type="InterPro" id="IPR016181">
    <property type="entry name" value="Acyl_CoA_acyltransferase"/>
</dbReference>
<evidence type="ECO:0000259" key="1">
    <source>
        <dbReference type="Pfam" id="PF09924"/>
    </source>
</evidence>
<dbReference type="Proteomes" id="UP001207605">
    <property type="component" value="Unassembled WGS sequence"/>
</dbReference>